<dbReference type="STRING" id="2282107.A0A286UCJ4"/>
<proteinExistence type="predicted"/>
<name>A0A286UCJ4_9AGAM</name>
<dbReference type="OrthoDB" id="3141012at2759"/>
<dbReference type="Proteomes" id="UP000217199">
    <property type="component" value="Unassembled WGS sequence"/>
</dbReference>
<dbReference type="InParanoid" id="A0A286UCJ4"/>
<dbReference type="EMBL" id="NBII01000007">
    <property type="protein sequence ID" value="PAV17296.1"/>
    <property type="molecule type" value="Genomic_DNA"/>
</dbReference>
<dbReference type="AlphaFoldDB" id="A0A286UCJ4"/>
<organism evidence="1 2">
    <name type="scientific">Pyrrhoderma noxium</name>
    <dbReference type="NCBI Taxonomy" id="2282107"/>
    <lineage>
        <taxon>Eukaryota</taxon>
        <taxon>Fungi</taxon>
        <taxon>Dikarya</taxon>
        <taxon>Basidiomycota</taxon>
        <taxon>Agaricomycotina</taxon>
        <taxon>Agaricomycetes</taxon>
        <taxon>Hymenochaetales</taxon>
        <taxon>Hymenochaetaceae</taxon>
        <taxon>Pyrrhoderma</taxon>
    </lineage>
</organism>
<sequence length="702" mass="78483">MQFGSVDDASLTLKKPLPKAIDIFSQSNLDVSISVFWNGHKLLADEPKHSFIVRHFKRMLRLNSDTLGICNILDSHSDNTAEARGVPRLSRLKEPSFKRADIVTITPQRCNPSAIQSSHIALVSMHLTFRCKSFSDQMTNINFSSQDLLSPLNSLISKFLTYQVVRRYPLIFGPWGKRIEEESPYTSSIARSILSMIQRSPNEDFQKQSRRYLKILRKRVKSAELGAFKSITNSSGELSDNRYSNLSKTTFINSDEELLCVALRELMNLTMRQPQAKFKPVSSRILLGGGDASPSRAKSVSLATERELPSTQNYNLGPEEVFSYNFGDEGTSELSLPYRPFSPSLVEDRSDPEIDLLDLYESSDYLGSDSCDEHIRGHFLEVQIQHQTRNGSDFSDAETDSLSLSLDNQDCHSDLTDEDIYQESDPVSGTFSTSNFVYSKLEHLSEQHVETELDLDESSTPDDVTIEKALNSRSSKCISDAASAFPHIPCILADQELEITQRTSNCTNNFFIDNASMLGYVIVEDSKESWPGSCTKTYPDSPSHKVIYRNELLQSPAMTEIIDIENEDSLDFTWTSEDDKIIHSGKKKSEVSPLSRAVCSRDPSNSSGVKPRSIVSKVTSQSHECISGVIELSSVHMIDHFNGTQYPRLGVDDDDELGFPVSARFLPSTKESISSGMQVEDADSTTVLDVVSDSDTDCEWDK</sequence>
<protein>
    <submittedName>
        <fullName evidence="1">Uncharacterized protein</fullName>
    </submittedName>
</protein>
<evidence type="ECO:0000313" key="1">
    <source>
        <dbReference type="EMBL" id="PAV17296.1"/>
    </source>
</evidence>
<reference evidence="1 2" key="1">
    <citation type="journal article" date="2017" name="Mol. Ecol.">
        <title>Comparative and population genomic landscape of Phellinus noxius: A hypervariable fungus causing root rot in trees.</title>
        <authorList>
            <person name="Chung C.L."/>
            <person name="Lee T.J."/>
            <person name="Akiba M."/>
            <person name="Lee H.H."/>
            <person name="Kuo T.H."/>
            <person name="Liu D."/>
            <person name="Ke H.M."/>
            <person name="Yokoi T."/>
            <person name="Roa M.B."/>
            <person name="Lu M.J."/>
            <person name="Chang Y.Y."/>
            <person name="Ann P.J."/>
            <person name="Tsai J.N."/>
            <person name="Chen C.Y."/>
            <person name="Tzean S.S."/>
            <person name="Ota Y."/>
            <person name="Hattori T."/>
            <person name="Sahashi N."/>
            <person name="Liou R.F."/>
            <person name="Kikuchi T."/>
            <person name="Tsai I.J."/>
        </authorList>
    </citation>
    <scope>NUCLEOTIDE SEQUENCE [LARGE SCALE GENOMIC DNA]</scope>
    <source>
        <strain evidence="1 2">FFPRI411160</strain>
    </source>
</reference>
<gene>
    <name evidence="1" type="ORF">PNOK_0736000</name>
</gene>
<keyword evidence="2" id="KW-1185">Reference proteome</keyword>
<evidence type="ECO:0000313" key="2">
    <source>
        <dbReference type="Proteomes" id="UP000217199"/>
    </source>
</evidence>
<comment type="caution">
    <text evidence="1">The sequence shown here is derived from an EMBL/GenBank/DDBJ whole genome shotgun (WGS) entry which is preliminary data.</text>
</comment>
<accession>A0A286UCJ4</accession>